<dbReference type="AlphaFoldDB" id="A0A9P0E8U8"/>
<evidence type="ECO:0000313" key="12">
    <source>
        <dbReference type="Proteomes" id="UP001152798"/>
    </source>
</evidence>
<evidence type="ECO:0000313" key="11">
    <source>
        <dbReference type="EMBL" id="CAH1390612.1"/>
    </source>
</evidence>
<dbReference type="OrthoDB" id="1915375at2759"/>
<feature type="active site" description="Tele-AMP-histidine intermediate" evidence="7">
    <location>
        <position position="118"/>
    </location>
</feature>
<dbReference type="PANTHER" id="PTHR12486">
    <property type="entry name" value="APRATAXIN-RELATED"/>
    <property type="match status" value="1"/>
</dbReference>
<proteinExistence type="inferred from homology"/>
<organism evidence="11 12">
    <name type="scientific">Nezara viridula</name>
    <name type="common">Southern green stink bug</name>
    <name type="synonym">Cimex viridulus</name>
    <dbReference type="NCBI Taxonomy" id="85310"/>
    <lineage>
        <taxon>Eukaryota</taxon>
        <taxon>Metazoa</taxon>
        <taxon>Ecdysozoa</taxon>
        <taxon>Arthropoda</taxon>
        <taxon>Hexapoda</taxon>
        <taxon>Insecta</taxon>
        <taxon>Pterygota</taxon>
        <taxon>Neoptera</taxon>
        <taxon>Paraneoptera</taxon>
        <taxon>Hemiptera</taxon>
        <taxon>Heteroptera</taxon>
        <taxon>Panheteroptera</taxon>
        <taxon>Pentatomomorpha</taxon>
        <taxon>Pentatomoidea</taxon>
        <taxon>Pentatomidae</taxon>
        <taxon>Pentatominae</taxon>
        <taxon>Nezara</taxon>
    </lineage>
</organism>
<gene>
    <name evidence="11" type="ORF">NEZAVI_LOCUS1793</name>
</gene>
<dbReference type="Gene3D" id="3.30.428.10">
    <property type="entry name" value="HIT-like"/>
    <property type="match status" value="1"/>
</dbReference>
<dbReference type="InterPro" id="IPR036265">
    <property type="entry name" value="HIT-like_sf"/>
</dbReference>
<keyword evidence="12" id="KW-1185">Reference proteome</keyword>
<evidence type="ECO:0000256" key="5">
    <source>
        <dbReference type="ARBA" id="ARBA00039802"/>
    </source>
</evidence>
<evidence type="ECO:0000256" key="8">
    <source>
        <dbReference type="PIRSR" id="PIRSR601310-3"/>
    </source>
</evidence>
<dbReference type="GO" id="GO:0000166">
    <property type="term" value="F:nucleotide binding"/>
    <property type="evidence" value="ECO:0007669"/>
    <property type="project" value="UniProtKB-KW"/>
</dbReference>
<comment type="catalytic activity">
    <reaction evidence="3">
        <text>adenosine 5'-phosphoramidate + H2O = NH4(+) + AMP</text>
        <dbReference type="Rhea" id="RHEA:67916"/>
        <dbReference type="ChEBI" id="CHEBI:15377"/>
        <dbReference type="ChEBI" id="CHEBI:28938"/>
        <dbReference type="ChEBI" id="CHEBI:57890"/>
        <dbReference type="ChEBI" id="CHEBI:456215"/>
    </reaction>
</comment>
<feature type="domain" description="HIT" evidence="10">
    <location>
        <begin position="25"/>
        <end position="136"/>
    </location>
</feature>
<dbReference type="PRINTS" id="PR00332">
    <property type="entry name" value="HISTRIAD"/>
</dbReference>
<dbReference type="EMBL" id="OV725077">
    <property type="protein sequence ID" value="CAH1390612.1"/>
    <property type="molecule type" value="Genomic_DNA"/>
</dbReference>
<comment type="similarity">
    <text evidence="4">Belongs to the HINT family.</text>
</comment>
<evidence type="ECO:0000256" key="2">
    <source>
        <dbReference type="ARBA" id="ARBA00022801"/>
    </source>
</evidence>
<dbReference type="InterPro" id="IPR001310">
    <property type="entry name" value="Histidine_triad_HIT"/>
</dbReference>
<sequence>MVLRSIVLRALAMSAPECTPAQNCIFCTIVNENDQSKIIYQDDDVVAFPDIKPAAEHHYLIIPRTHLPNAKDLDSSHKSLVEHMIKVGNDILTEKNADLSNSRLGFHWPPFNTIAHLHLHAIAPVDKMSFVSKLIFRPDSYWFVSVS</sequence>
<dbReference type="PANTHER" id="PTHR12486:SF5">
    <property type="entry name" value="ADENOSINE 5'-MONOPHOSPHORAMIDASE HINT3"/>
    <property type="match status" value="1"/>
</dbReference>
<evidence type="ECO:0000256" key="7">
    <source>
        <dbReference type="PIRSR" id="PIRSR601310-1"/>
    </source>
</evidence>
<protein>
    <recommendedName>
        <fullName evidence="5">Adenosine 5'-monophosphoramidase HINT3</fullName>
    </recommendedName>
    <alternativeName>
        <fullName evidence="6">Histidine triad nucleotide-binding protein 3</fullName>
    </alternativeName>
</protein>
<accession>A0A9P0E8U8</accession>
<feature type="short sequence motif" description="Histidine triad motif" evidence="8 9">
    <location>
        <begin position="116"/>
        <end position="120"/>
    </location>
</feature>
<feature type="non-terminal residue" evidence="11">
    <location>
        <position position="147"/>
    </location>
</feature>
<evidence type="ECO:0000259" key="10">
    <source>
        <dbReference type="PROSITE" id="PS51084"/>
    </source>
</evidence>
<reference evidence="11" key="1">
    <citation type="submission" date="2022-01" db="EMBL/GenBank/DDBJ databases">
        <authorList>
            <person name="King R."/>
        </authorList>
    </citation>
    <scope>NUCLEOTIDE SEQUENCE</scope>
</reference>
<dbReference type="InterPro" id="IPR011146">
    <property type="entry name" value="HIT-like"/>
</dbReference>
<dbReference type="Pfam" id="PF11969">
    <property type="entry name" value="DcpS_C"/>
    <property type="match status" value="1"/>
</dbReference>
<dbReference type="SUPFAM" id="SSF54197">
    <property type="entry name" value="HIT-like"/>
    <property type="match status" value="1"/>
</dbReference>
<evidence type="ECO:0000256" key="3">
    <source>
        <dbReference type="ARBA" id="ARBA00024472"/>
    </source>
</evidence>
<dbReference type="PROSITE" id="PS51084">
    <property type="entry name" value="HIT_2"/>
    <property type="match status" value="1"/>
</dbReference>
<evidence type="ECO:0000256" key="1">
    <source>
        <dbReference type="ARBA" id="ARBA00022741"/>
    </source>
</evidence>
<evidence type="ECO:0000256" key="6">
    <source>
        <dbReference type="ARBA" id="ARBA00042361"/>
    </source>
</evidence>
<keyword evidence="1" id="KW-0547">Nucleotide-binding</keyword>
<evidence type="ECO:0000256" key="4">
    <source>
        <dbReference type="ARBA" id="ARBA00025764"/>
    </source>
</evidence>
<keyword evidence="2" id="KW-0378">Hydrolase</keyword>
<dbReference type="Proteomes" id="UP001152798">
    <property type="component" value="Chromosome 1"/>
</dbReference>
<name>A0A9P0E8U8_NEZVI</name>
<dbReference type="GO" id="GO:0016787">
    <property type="term" value="F:hydrolase activity"/>
    <property type="evidence" value="ECO:0007669"/>
    <property type="project" value="UniProtKB-KW"/>
</dbReference>
<evidence type="ECO:0000256" key="9">
    <source>
        <dbReference type="PROSITE-ProRule" id="PRU00464"/>
    </source>
</evidence>